<evidence type="ECO:0000313" key="12">
    <source>
        <dbReference type="EMBL" id="MCY9598431.1"/>
    </source>
</evidence>
<feature type="transmembrane region" description="Helical" evidence="9">
    <location>
        <begin position="327"/>
        <end position="346"/>
    </location>
</feature>
<dbReference type="Pfam" id="PF16491">
    <property type="entry name" value="Peptidase_M48_N"/>
    <property type="match status" value="1"/>
</dbReference>
<keyword evidence="2 7" id="KW-0479">Metal-binding</keyword>
<dbReference type="PANTHER" id="PTHR10120">
    <property type="entry name" value="CAAX PRENYL PROTEASE 1"/>
    <property type="match status" value="1"/>
</dbReference>
<dbReference type="OrthoDB" id="9781930at2"/>
<feature type="domain" description="Peptidase M48" evidence="10">
    <location>
        <begin position="205"/>
        <end position="408"/>
    </location>
</feature>
<keyword evidence="15" id="KW-1185">Reference proteome</keyword>
<feature type="transmembrane region" description="Helical" evidence="9">
    <location>
        <begin position="98"/>
        <end position="119"/>
    </location>
</feature>
<feature type="active site" description="Proton donor" evidence="6">
    <location>
        <position position="359"/>
    </location>
</feature>
<evidence type="ECO:0000256" key="4">
    <source>
        <dbReference type="ARBA" id="ARBA00022833"/>
    </source>
</evidence>
<sequence>MKNWKVVLILGFAVYAAAVGFYFGRGDIYSLPSGSAGTSIDPHTFMSEGEIGRAEVLSRIRSIVYFLQTPLQLVLLILLVGTAIRFRDRIEGWTRRYLLRTGLFVFLFLLVVYVLMLPFDYFMLRVERHYGVSNVSLGTWLVDHAKNLGIEWLTTTFVLLLVLALMKRSPRKWWLWLWTFSVPLLLFLQFIQPVIIEPLYNEFAPLRAGELKKELLHLASQAGIAADDVYEVNMSERTNQLNAYVSGIGSNARVVLWDTLLQKMDTREILVVMAHEMGHYAERHVFWGSGLGLVMSFGLLWGGSRIYEIAVRNWGRAKGLRGPRDMAGLPLLLAIVTLLTLAVTPINNAASRLMETRADSYAMKMTGDGQAGVSAFQKLAAANLSPVTQPALLQWFLGSHPTIEERIRYFGEFAAQKAR</sequence>
<evidence type="ECO:0000259" key="10">
    <source>
        <dbReference type="Pfam" id="PF01435"/>
    </source>
</evidence>
<keyword evidence="3 8" id="KW-0378">Hydrolase</keyword>
<evidence type="ECO:0000256" key="7">
    <source>
        <dbReference type="PIRSR" id="PIRSR627057-2"/>
    </source>
</evidence>
<keyword evidence="5 8" id="KW-0482">Metalloprotease</keyword>
<dbReference type="InterPro" id="IPR032456">
    <property type="entry name" value="Peptidase_M48_N"/>
</dbReference>
<evidence type="ECO:0000313" key="14">
    <source>
        <dbReference type="Proteomes" id="UP000288943"/>
    </source>
</evidence>
<dbReference type="Proteomes" id="UP000288943">
    <property type="component" value="Chromosome"/>
</dbReference>
<accession>A0A410X422</accession>
<gene>
    <name evidence="12" type="ORF">M5X16_22025</name>
    <name evidence="13" type="ORF">PC41400_28325</name>
</gene>
<evidence type="ECO:0000256" key="2">
    <source>
        <dbReference type="ARBA" id="ARBA00022723"/>
    </source>
</evidence>
<feature type="transmembrane region" description="Helical" evidence="9">
    <location>
        <begin position="173"/>
        <end position="196"/>
    </location>
</feature>
<feature type="transmembrane region" description="Helical" evidence="9">
    <location>
        <begin position="63"/>
        <end position="86"/>
    </location>
</feature>
<dbReference type="GeneID" id="95378700"/>
<feature type="binding site" evidence="7">
    <location>
        <position position="279"/>
    </location>
    <ligand>
        <name>Zn(2+)</name>
        <dbReference type="ChEBI" id="CHEBI:29105"/>
        <note>catalytic</note>
    </ligand>
</feature>
<evidence type="ECO:0000313" key="15">
    <source>
        <dbReference type="Proteomes" id="UP001527202"/>
    </source>
</evidence>
<dbReference type="GO" id="GO:0046872">
    <property type="term" value="F:metal ion binding"/>
    <property type="evidence" value="ECO:0007669"/>
    <property type="project" value="UniProtKB-KW"/>
</dbReference>
<evidence type="ECO:0000256" key="5">
    <source>
        <dbReference type="ARBA" id="ARBA00023049"/>
    </source>
</evidence>
<name>A0A410X422_9BACL</name>
<dbReference type="GO" id="GO:0071586">
    <property type="term" value="P:CAAX-box protein processing"/>
    <property type="evidence" value="ECO:0007669"/>
    <property type="project" value="InterPro"/>
</dbReference>
<reference evidence="13 14" key="1">
    <citation type="submission" date="2018-01" db="EMBL/GenBank/DDBJ databases">
        <title>The whole genome sequencing and assembly of Paenibacillus chitinolyticus KCCM 41400 strain.</title>
        <authorList>
            <person name="Kim J.-Y."/>
            <person name="Park M.-K."/>
            <person name="Lee Y.-J."/>
            <person name="Yi H."/>
            <person name="Bahn Y.-S."/>
            <person name="Kim J.F."/>
            <person name="Lee D.-W."/>
        </authorList>
    </citation>
    <scope>NUCLEOTIDE SEQUENCE [LARGE SCALE GENOMIC DNA]</scope>
    <source>
        <strain evidence="13 14">KCCM 41400</strain>
    </source>
</reference>
<keyword evidence="4 7" id="KW-0862">Zinc</keyword>
<feature type="binding site" evidence="7">
    <location>
        <position position="355"/>
    </location>
    <ligand>
        <name>Zn(2+)</name>
        <dbReference type="ChEBI" id="CHEBI:29105"/>
        <note>catalytic</note>
    </ligand>
</feature>
<feature type="binding site" evidence="7">
    <location>
        <position position="275"/>
    </location>
    <ligand>
        <name>Zn(2+)</name>
        <dbReference type="ChEBI" id="CHEBI:29105"/>
        <note>catalytic</note>
    </ligand>
</feature>
<dbReference type="CDD" id="cd07343">
    <property type="entry name" value="M48A_Zmpste24p_like"/>
    <property type="match status" value="1"/>
</dbReference>
<feature type="domain" description="CAAX prenyl protease 1 N-terminal" evidence="11">
    <location>
        <begin position="73"/>
        <end position="201"/>
    </location>
</feature>
<dbReference type="KEGG" id="pchi:PC41400_28325"/>
<organism evidence="13 14">
    <name type="scientific">Paenibacillus chitinolyticus</name>
    <dbReference type="NCBI Taxonomy" id="79263"/>
    <lineage>
        <taxon>Bacteria</taxon>
        <taxon>Bacillati</taxon>
        <taxon>Bacillota</taxon>
        <taxon>Bacilli</taxon>
        <taxon>Bacillales</taxon>
        <taxon>Paenibacillaceae</taxon>
        <taxon>Paenibacillus</taxon>
    </lineage>
</organism>
<keyword evidence="9" id="KW-1133">Transmembrane helix</keyword>
<keyword evidence="1 8" id="KW-0645">Protease</keyword>
<dbReference type="InterPro" id="IPR027057">
    <property type="entry name" value="CAXX_Prtase_1"/>
</dbReference>
<dbReference type="GO" id="GO:0004222">
    <property type="term" value="F:metalloendopeptidase activity"/>
    <property type="evidence" value="ECO:0007669"/>
    <property type="project" value="InterPro"/>
</dbReference>
<proteinExistence type="inferred from homology"/>
<feature type="transmembrane region" description="Helical" evidence="9">
    <location>
        <begin position="285"/>
        <end position="307"/>
    </location>
</feature>
<evidence type="ECO:0000256" key="1">
    <source>
        <dbReference type="ARBA" id="ARBA00022670"/>
    </source>
</evidence>
<dbReference type="InterPro" id="IPR001915">
    <property type="entry name" value="Peptidase_M48"/>
</dbReference>
<protein>
    <submittedName>
        <fullName evidence="12">M48 family metallopeptidase</fullName>
    </submittedName>
    <submittedName>
        <fullName evidence="13">M48 family peptidase</fullName>
    </submittedName>
</protein>
<evidence type="ECO:0000256" key="6">
    <source>
        <dbReference type="PIRSR" id="PIRSR627057-1"/>
    </source>
</evidence>
<comment type="similarity">
    <text evidence="8">Belongs to the peptidase M48 family.</text>
</comment>
<evidence type="ECO:0000256" key="9">
    <source>
        <dbReference type="SAM" id="Phobius"/>
    </source>
</evidence>
<dbReference type="FunFam" id="3.30.2010.10:FF:000010">
    <property type="entry name" value="M48 family peptidase"/>
    <property type="match status" value="1"/>
</dbReference>
<reference evidence="12 15" key="2">
    <citation type="submission" date="2022-05" db="EMBL/GenBank/DDBJ databases">
        <title>Genome Sequencing of Bee-Associated Microbes.</title>
        <authorList>
            <person name="Dunlap C."/>
        </authorList>
    </citation>
    <scope>NUCLEOTIDE SEQUENCE [LARGE SCALE GENOMIC DNA]</scope>
    <source>
        <strain evidence="12 15">NRRL B-23120</strain>
    </source>
</reference>
<dbReference type="RefSeq" id="WP_042234241.1">
    <property type="nucleotide sequence ID" value="NZ_CP026520.1"/>
</dbReference>
<dbReference type="EMBL" id="JAMDMJ010000030">
    <property type="protein sequence ID" value="MCY9598431.1"/>
    <property type="molecule type" value="Genomic_DNA"/>
</dbReference>
<evidence type="ECO:0000256" key="3">
    <source>
        <dbReference type="ARBA" id="ARBA00022801"/>
    </source>
</evidence>
<keyword evidence="9" id="KW-0812">Transmembrane</keyword>
<comment type="cofactor">
    <cofactor evidence="7 8">
        <name>Zn(2+)</name>
        <dbReference type="ChEBI" id="CHEBI:29105"/>
    </cofactor>
    <text evidence="7 8">Binds 1 zinc ion per subunit.</text>
</comment>
<dbReference type="AlphaFoldDB" id="A0A410X422"/>
<evidence type="ECO:0000256" key="8">
    <source>
        <dbReference type="RuleBase" id="RU003983"/>
    </source>
</evidence>
<dbReference type="EMBL" id="CP026520">
    <property type="protein sequence ID" value="QAV21364.1"/>
    <property type="molecule type" value="Genomic_DNA"/>
</dbReference>
<dbReference type="Gene3D" id="3.30.2010.10">
    <property type="entry name" value="Metalloproteases ('zincins'), catalytic domain"/>
    <property type="match status" value="1"/>
</dbReference>
<feature type="transmembrane region" description="Helical" evidence="9">
    <location>
        <begin position="149"/>
        <end position="166"/>
    </location>
</feature>
<evidence type="ECO:0000259" key="11">
    <source>
        <dbReference type="Pfam" id="PF16491"/>
    </source>
</evidence>
<feature type="active site" evidence="6">
    <location>
        <position position="276"/>
    </location>
</feature>
<dbReference type="Proteomes" id="UP001527202">
    <property type="component" value="Unassembled WGS sequence"/>
</dbReference>
<evidence type="ECO:0000313" key="13">
    <source>
        <dbReference type="EMBL" id="QAV21364.1"/>
    </source>
</evidence>
<dbReference type="Pfam" id="PF01435">
    <property type="entry name" value="Peptidase_M48"/>
    <property type="match status" value="1"/>
</dbReference>
<keyword evidence="9" id="KW-0472">Membrane</keyword>